<sequence>MVGGTAIAMTLRRDGRGCCRDVSVLPTRPGSCSEVIFCGFYTVGYGLCRSWPPRVAAYNGRDALGTQELLQPAHFGVGGEKPPARPSSTATTLVWTGAWCGGASSCCASSCPGLPERLRRRRGFLCACRAWWPPPTCPFSPLLVVVVAGGTCSKVMEQAGDAEQPGAGPKRQRAVSDDDAGRGARARTERDDALPPPTDGATQKEPGTDSYISVRINGRLCRVSAATPYINTRKLFGAGGVLLQDVTVQDCPVLLLPCPHTGNVTVRAGREYKLMKFIGEHICLAGDYAPVRDDDVLDLAQTTVVDGRPEGKGSPTSMEVWLKSGLTALLLYLRENIGVTASDFFSLTDEQRAEYEARGSELLLKQVDVNGQTCENQHGL</sequence>
<protein>
    <submittedName>
        <fullName evidence="2">Uncharacterized protein</fullName>
    </submittedName>
</protein>
<evidence type="ECO:0000313" key="2">
    <source>
        <dbReference type="EMBL" id="CCC49737.1"/>
    </source>
</evidence>
<reference evidence="2" key="1">
    <citation type="journal article" date="2012" name="Proc. Natl. Acad. Sci. U.S.A.">
        <title>Antigenic diversity is generated by distinct evolutionary mechanisms in African trypanosome species.</title>
        <authorList>
            <person name="Jackson A.P."/>
            <person name="Berry A."/>
            <person name="Aslett M."/>
            <person name="Allison H.C."/>
            <person name="Burton P."/>
            <person name="Vavrova-Anderson J."/>
            <person name="Brown R."/>
            <person name="Browne H."/>
            <person name="Corton N."/>
            <person name="Hauser H."/>
            <person name="Gamble J."/>
            <person name="Gilderthorp R."/>
            <person name="Marcello L."/>
            <person name="McQuillan J."/>
            <person name="Otto T.D."/>
            <person name="Quail M.A."/>
            <person name="Sanders M.J."/>
            <person name="van Tonder A."/>
            <person name="Ginger M.L."/>
            <person name="Field M.C."/>
            <person name="Barry J.D."/>
            <person name="Hertz-Fowler C."/>
            <person name="Berriman M."/>
        </authorList>
    </citation>
    <scope>NUCLEOTIDE SEQUENCE</scope>
    <source>
        <strain evidence="2">Y486</strain>
    </source>
</reference>
<proteinExistence type="predicted"/>
<organism evidence="2">
    <name type="scientific">Trypanosoma vivax (strain Y486)</name>
    <dbReference type="NCBI Taxonomy" id="1055687"/>
    <lineage>
        <taxon>Eukaryota</taxon>
        <taxon>Discoba</taxon>
        <taxon>Euglenozoa</taxon>
        <taxon>Kinetoplastea</taxon>
        <taxon>Metakinetoplastina</taxon>
        <taxon>Trypanosomatida</taxon>
        <taxon>Trypanosomatidae</taxon>
        <taxon>Trypanosoma</taxon>
        <taxon>Duttonella</taxon>
    </lineage>
</organism>
<accession>G0U0Y2</accession>
<dbReference type="VEuPathDB" id="TriTrypDB:TvY486_0803450"/>
<name>G0U0Y2_TRYVY</name>
<feature type="region of interest" description="Disordered" evidence="1">
    <location>
        <begin position="159"/>
        <end position="209"/>
    </location>
</feature>
<feature type="compositionally biased region" description="Basic and acidic residues" evidence="1">
    <location>
        <begin position="174"/>
        <end position="193"/>
    </location>
</feature>
<dbReference type="AlphaFoldDB" id="G0U0Y2"/>
<dbReference type="EMBL" id="HE573024">
    <property type="protein sequence ID" value="CCC49737.1"/>
    <property type="molecule type" value="Genomic_DNA"/>
</dbReference>
<evidence type="ECO:0000256" key="1">
    <source>
        <dbReference type="SAM" id="MobiDB-lite"/>
    </source>
</evidence>
<gene>
    <name evidence="2" type="ORF">TVY486_0803450</name>
</gene>